<dbReference type="GO" id="GO:0016787">
    <property type="term" value="F:hydrolase activity"/>
    <property type="evidence" value="ECO:0007669"/>
    <property type="project" value="UniProtKB-KW"/>
</dbReference>
<accession>A0A3L7ZTQ9</accession>
<feature type="binding site" evidence="9">
    <location>
        <position position="72"/>
    </location>
    <ligand>
        <name>Mg(2+)</name>
        <dbReference type="ChEBI" id="CHEBI:18420"/>
        <note>catalytic</note>
    </ligand>
</feature>
<dbReference type="EC" id="3.1.-.-" evidence="9"/>
<reference evidence="10 11" key="1">
    <citation type="submission" date="2018-09" db="EMBL/GenBank/DDBJ databases">
        <title>Murine metabolic-syndrome-specific gut microbial biobank.</title>
        <authorList>
            <person name="Liu C."/>
        </authorList>
    </citation>
    <scope>NUCLEOTIDE SEQUENCE [LARGE SCALE GENOMIC DNA]</scope>
    <source>
        <strain evidence="10 11">8-P5</strain>
    </source>
</reference>
<dbReference type="PANTHER" id="PTHR34405">
    <property type="entry name" value="CRISPR-ASSOCIATED ENDORIBONUCLEASE CAS2"/>
    <property type="match status" value="1"/>
</dbReference>
<name>A0A3L7ZTQ9_PARDI</name>
<dbReference type="EMBL" id="RAYI01000015">
    <property type="protein sequence ID" value="RLT73633.1"/>
    <property type="molecule type" value="Genomic_DNA"/>
</dbReference>
<dbReference type="RefSeq" id="WP_121735987.1">
    <property type="nucleotide sequence ID" value="NZ_JAHONK010000039.1"/>
</dbReference>
<dbReference type="HAMAP" id="MF_01471">
    <property type="entry name" value="Cas2"/>
    <property type="match status" value="1"/>
</dbReference>
<dbReference type="Pfam" id="PF09827">
    <property type="entry name" value="CRISPR_Cas2"/>
    <property type="match status" value="1"/>
</dbReference>
<evidence type="ECO:0000256" key="7">
    <source>
        <dbReference type="ARBA" id="ARBA00022842"/>
    </source>
</evidence>
<comment type="cofactor">
    <cofactor evidence="1 9">
        <name>Mg(2+)</name>
        <dbReference type="ChEBI" id="CHEBI:18420"/>
    </cofactor>
</comment>
<sequence length="162" mass="18563">MARKKEGKPPLSFAEVMRKLVHAGISGSSVPNRQPNELEEISTLDERIAMVLGIVNRADRPSSNMLFFVMYDIESNKVRYQVAKYLLRKSCIRIQRSIFLADLGVEEYDHIRSDLAEVQAAYENKDSILIVPISPDYLRSMKIIGQKIALDIIMRNKNTLFF</sequence>
<proteinExistence type="inferred from homology"/>
<comment type="similarity">
    <text evidence="2 9">Belongs to the CRISPR-associated endoribonuclease Cas2 protein family.</text>
</comment>
<dbReference type="PANTHER" id="PTHR34405:SF3">
    <property type="entry name" value="CRISPR-ASSOCIATED ENDORIBONUCLEASE CAS2 3"/>
    <property type="match status" value="1"/>
</dbReference>
<evidence type="ECO:0000256" key="1">
    <source>
        <dbReference type="ARBA" id="ARBA00001946"/>
    </source>
</evidence>
<dbReference type="GO" id="GO:0046872">
    <property type="term" value="F:metal ion binding"/>
    <property type="evidence" value="ECO:0007669"/>
    <property type="project" value="UniProtKB-UniRule"/>
</dbReference>
<gene>
    <name evidence="9 10" type="primary">cas2</name>
    <name evidence="10" type="ORF">D7V78_09415</name>
</gene>
<dbReference type="GO" id="GO:0051607">
    <property type="term" value="P:defense response to virus"/>
    <property type="evidence" value="ECO:0007669"/>
    <property type="project" value="UniProtKB-UniRule"/>
</dbReference>
<evidence type="ECO:0000256" key="6">
    <source>
        <dbReference type="ARBA" id="ARBA00022801"/>
    </source>
</evidence>
<dbReference type="AlphaFoldDB" id="A0A3L7ZTQ9"/>
<evidence type="ECO:0000256" key="5">
    <source>
        <dbReference type="ARBA" id="ARBA00022759"/>
    </source>
</evidence>
<keyword evidence="6 9" id="KW-0378">Hydrolase</keyword>
<evidence type="ECO:0000256" key="3">
    <source>
        <dbReference type="ARBA" id="ARBA00022722"/>
    </source>
</evidence>
<evidence type="ECO:0000313" key="11">
    <source>
        <dbReference type="Proteomes" id="UP000278164"/>
    </source>
</evidence>
<keyword evidence="4 9" id="KW-0479">Metal-binding</keyword>
<dbReference type="InterPro" id="IPR019199">
    <property type="entry name" value="Virulence_VapD/CRISPR_Cas2"/>
</dbReference>
<evidence type="ECO:0000256" key="9">
    <source>
        <dbReference type="HAMAP-Rule" id="MF_01471"/>
    </source>
</evidence>
<dbReference type="Proteomes" id="UP000278164">
    <property type="component" value="Unassembled WGS sequence"/>
</dbReference>
<comment type="subunit">
    <text evidence="9">Homodimer, forms a heterotetramer with a Cas1 homodimer.</text>
</comment>
<comment type="function">
    <text evidence="9">CRISPR (clustered regularly interspaced short palindromic repeat), is an adaptive immune system that provides protection against mobile genetic elements (viruses, transposable elements and conjugative plasmids). CRISPR clusters contain sequences complementary to antecedent mobile elements and target invading nucleic acids. CRISPR clusters are transcribed and processed into CRISPR RNA (crRNA). Functions as a ssRNA-specific endoribonuclease. Involved in the integration of spacer DNA into the CRISPR cassette.</text>
</comment>
<dbReference type="GO" id="GO:0043571">
    <property type="term" value="P:maintenance of CRISPR repeat elements"/>
    <property type="evidence" value="ECO:0007669"/>
    <property type="project" value="UniProtKB-UniRule"/>
</dbReference>
<dbReference type="GO" id="GO:0004521">
    <property type="term" value="F:RNA endonuclease activity"/>
    <property type="evidence" value="ECO:0007669"/>
    <property type="project" value="InterPro"/>
</dbReference>
<dbReference type="NCBIfam" id="TIGR01573">
    <property type="entry name" value="cas2"/>
    <property type="match status" value="1"/>
</dbReference>
<keyword evidence="3 9" id="KW-0540">Nuclease</keyword>
<evidence type="ECO:0000256" key="4">
    <source>
        <dbReference type="ARBA" id="ARBA00022723"/>
    </source>
</evidence>
<keyword evidence="7 9" id="KW-0460">Magnesium</keyword>
<keyword evidence="5 9" id="KW-0255">Endonuclease</keyword>
<dbReference type="Gene3D" id="3.30.70.240">
    <property type="match status" value="1"/>
</dbReference>
<organism evidence="10 11">
    <name type="scientific">Parabacteroides distasonis</name>
    <dbReference type="NCBI Taxonomy" id="823"/>
    <lineage>
        <taxon>Bacteria</taxon>
        <taxon>Pseudomonadati</taxon>
        <taxon>Bacteroidota</taxon>
        <taxon>Bacteroidia</taxon>
        <taxon>Bacteroidales</taxon>
        <taxon>Tannerellaceae</taxon>
        <taxon>Parabacteroides</taxon>
    </lineage>
</organism>
<evidence type="ECO:0000256" key="2">
    <source>
        <dbReference type="ARBA" id="ARBA00009959"/>
    </source>
</evidence>
<evidence type="ECO:0000313" key="10">
    <source>
        <dbReference type="EMBL" id="RLT73633.1"/>
    </source>
</evidence>
<dbReference type="CDD" id="cd09725">
    <property type="entry name" value="Cas2_I_II_III"/>
    <property type="match status" value="1"/>
</dbReference>
<keyword evidence="8 9" id="KW-0051">Antiviral defense</keyword>
<dbReference type="SUPFAM" id="SSF143430">
    <property type="entry name" value="TTP0101/SSO1404-like"/>
    <property type="match status" value="1"/>
</dbReference>
<comment type="caution">
    <text evidence="10">The sequence shown here is derived from an EMBL/GenBank/DDBJ whole genome shotgun (WGS) entry which is preliminary data.</text>
</comment>
<dbReference type="OrthoDB" id="960081at2"/>
<protein>
    <recommendedName>
        <fullName evidence="9">CRISPR-associated endoribonuclease Cas2</fullName>
        <ecNumber evidence="9">3.1.-.-</ecNumber>
    </recommendedName>
</protein>
<dbReference type="InterPro" id="IPR021127">
    <property type="entry name" value="CRISPR_associated_Cas2"/>
</dbReference>
<evidence type="ECO:0000256" key="8">
    <source>
        <dbReference type="ARBA" id="ARBA00023118"/>
    </source>
</evidence>